<dbReference type="PROSITE" id="PS50110">
    <property type="entry name" value="RESPONSE_REGULATORY"/>
    <property type="match status" value="1"/>
</dbReference>
<dbReference type="Pfam" id="PF00072">
    <property type="entry name" value="Response_reg"/>
    <property type="match status" value="1"/>
</dbReference>
<dbReference type="InterPro" id="IPR003661">
    <property type="entry name" value="HisK_dim/P_dom"/>
</dbReference>
<feature type="domain" description="Response regulatory" evidence="9">
    <location>
        <begin position="922"/>
        <end position="1036"/>
    </location>
</feature>
<name>A0A3L7JEZ3_9HYPH</name>
<feature type="transmembrane region" description="Helical" evidence="7">
    <location>
        <begin position="455"/>
        <end position="476"/>
    </location>
</feature>
<dbReference type="SMART" id="SM00388">
    <property type="entry name" value="HisKA"/>
    <property type="match status" value="1"/>
</dbReference>
<feature type="modified residue" description="4-aspartylphosphate" evidence="6">
    <location>
        <position position="971"/>
    </location>
</feature>
<feature type="transmembrane region" description="Helical" evidence="7">
    <location>
        <begin position="218"/>
        <end position="237"/>
    </location>
</feature>
<keyword evidence="7" id="KW-1133">Transmembrane helix</keyword>
<dbReference type="Pfam" id="PF00512">
    <property type="entry name" value="HisKA"/>
    <property type="match status" value="1"/>
</dbReference>
<dbReference type="InterPro" id="IPR036097">
    <property type="entry name" value="HisK_dim/P_sf"/>
</dbReference>
<dbReference type="SMART" id="SM00448">
    <property type="entry name" value="REC"/>
    <property type="match status" value="1"/>
</dbReference>
<comment type="caution">
    <text evidence="10">The sequence shown here is derived from an EMBL/GenBank/DDBJ whole genome shotgun (WGS) entry which is preliminary data.</text>
</comment>
<feature type="transmembrane region" description="Helical" evidence="7">
    <location>
        <begin position="385"/>
        <end position="406"/>
    </location>
</feature>
<dbReference type="RefSeq" id="WP_121646017.1">
    <property type="nucleotide sequence ID" value="NZ_RCWN01000001.1"/>
</dbReference>
<dbReference type="PANTHER" id="PTHR43047:SF64">
    <property type="entry name" value="HISTIDINE KINASE CONTAINING CHEY-HOMOLOGOUS RECEIVER DOMAIN AND PAS DOMAIN-RELATED"/>
    <property type="match status" value="1"/>
</dbReference>
<evidence type="ECO:0000313" key="10">
    <source>
        <dbReference type="EMBL" id="RLQ89050.1"/>
    </source>
</evidence>
<dbReference type="PROSITE" id="PS50109">
    <property type="entry name" value="HIS_KIN"/>
    <property type="match status" value="1"/>
</dbReference>
<dbReference type="CDD" id="cd00082">
    <property type="entry name" value="HisKA"/>
    <property type="match status" value="1"/>
</dbReference>
<evidence type="ECO:0000259" key="8">
    <source>
        <dbReference type="PROSITE" id="PS50109"/>
    </source>
</evidence>
<dbReference type="SMART" id="SM00387">
    <property type="entry name" value="HATPase_c"/>
    <property type="match status" value="1"/>
</dbReference>
<dbReference type="Gene3D" id="3.30.565.10">
    <property type="entry name" value="Histidine kinase-like ATPase, C-terminal domain"/>
    <property type="match status" value="1"/>
</dbReference>
<keyword evidence="3 6" id="KW-0597">Phosphoprotein</keyword>
<feature type="transmembrane region" description="Helical" evidence="7">
    <location>
        <begin position="360"/>
        <end position="379"/>
    </location>
</feature>
<dbReference type="SUPFAM" id="SSF52172">
    <property type="entry name" value="CheY-like"/>
    <property type="match status" value="1"/>
</dbReference>
<feature type="domain" description="Histidine kinase" evidence="8">
    <location>
        <begin position="681"/>
        <end position="899"/>
    </location>
</feature>
<accession>A0A3L7JEZ3</accession>
<dbReference type="InterPro" id="IPR036890">
    <property type="entry name" value="HATPase_C_sf"/>
</dbReference>
<dbReference type="Gene3D" id="3.40.50.2300">
    <property type="match status" value="1"/>
</dbReference>
<dbReference type="Gene3D" id="1.10.287.130">
    <property type="match status" value="1"/>
</dbReference>
<evidence type="ECO:0000256" key="1">
    <source>
        <dbReference type="ARBA" id="ARBA00000085"/>
    </source>
</evidence>
<dbReference type="SUPFAM" id="SSF47384">
    <property type="entry name" value="Homodimeric domain of signal transducing histidine kinase"/>
    <property type="match status" value="1"/>
</dbReference>
<dbReference type="Pfam" id="PF02518">
    <property type="entry name" value="HATPase_c"/>
    <property type="match status" value="1"/>
</dbReference>
<keyword evidence="7" id="KW-0812">Transmembrane</keyword>
<feature type="transmembrane region" description="Helical" evidence="7">
    <location>
        <begin position="43"/>
        <end position="63"/>
    </location>
</feature>
<comment type="catalytic activity">
    <reaction evidence="1">
        <text>ATP + protein L-histidine = ADP + protein N-phospho-L-histidine.</text>
        <dbReference type="EC" id="2.7.13.3"/>
    </reaction>
</comment>
<feature type="transmembrane region" description="Helical" evidence="7">
    <location>
        <begin position="258"/>
        <end position="288"/>
    </location>
</feature>
<keyword evidence="4" id="KW-0808">Transferase</keyword>
<feature type="transmembrane region" description="Helical" evidence="7">
    <location>
        <begin position="427"/>
        <end position="449"/>
    </location>
</feature>
<evidence type="ECO:0000256" key="6">
    <source>
        <dbReference type="PROSITE-ProRule" id="PRU00169"/>
    </source>
</evidence>
<gene>
    <name evidence="10" type="ORF">D8780_13195</name>
</gene>
<dbReference type="PANTHER" id="PTHR43047">
    <property type="entry name" value="TWO-COMPONENT HISTIDINE PROTEIN KINASE"/>
    <property type="match status" value="1"/>
</dbReference>
<dbReference type="CDD" id="cd16922">
    <property type="entry name" value="HATPase_EvgS-ArcB-TorS-like"/>
    <property type="match status" value="1"/>
</dbReference>
<evidence type="ECO:0000313" key="11">
    <source>
        <dbReference type="Proteomes" id="UP000281094"/>
    </source>
</evidence>
<evidence type="ECO:0000256" key="5">
    <source>
        <dbReference type="ARBA" id="ARBA00022777"/>
    </source>
</evidence>
<dbReference type="EMBL" id="RCWN01000001">
    <property type="protein sequence ID" value="RLQ89050.1"/>
    <property type="molecule type" value="Genomic_DNA"/>
</dbReference>
<evidence type="ECO:0000256" key="2">
    <source>
        <dbReference type="ARBA" id="ARBA00012438"/>
    </source>
</evidence>
<dbReference type="GO" id="GO:0000155">
    <property type="term" value="F:phosphorelay sensor kinase activity"/>
    <property type="evidence" value="ECO:0007669"/>
    <property type="project" value="InterPro"/>
</dbReference>
<organism evidence="10 11">
    <name type="scientific">Notoacmeibacter ruber</name>
    <dbReference type="NCBI Taxonomy" id="2670375"/>
    <lineage>
        <taxon>Bacteria</taxon>
        <taxon>Pseudomonadati</taxon>
        <taxon>Pseudomonadota</taxon>
        <taxon>Alphaproteobacteria</taxon>
        <taxon>Hyphomicrobiales</taxon>
        <taxon>Notoacmeibacteraceae</taxon>
        <taxon>Notoacmeibacter</taxon>
    </lineage>
</organism>
<dbReference type="CDD" id="cd17546">
    <property type="entry name" value="REC_hyHK_CKI1_RcsC-like"/>
    <property type="match status" value="1"/>
</dbReference>
<dbReference type="SUPFAM" id="SSF55874">
    <property type="entry name" value="ATPase domain of HSP90 chaperone/DNA topoisomerase II/histidine kinase"/>
    <property type="match status" value="1"/>
</dbReference>
<sequence>MTQTLRIARLKRTYSRWVADETMEDCALRFTAYRVRRFSAGRIANTAIGAVSFLALEAIGGAITLSYGFSNAVAAILVTTALIFLAGLPISWHAARAGVDVDLLTRGAGFGYLGSTLTSLIYASFTFIFFAIEAAIVATALELTIGMPLWLGYIVASLGVIPLVLYGVTFISRFQAWTQPIWIVLQLAPFVFIAANGLQPVRDWTGYTGLRGELGGGVDILSFGAASAVLFSLIAQIGEQVDYLRFLPEHSRIGRPRWWVAMVSAGPGWIVIGAMKILAGSFLAYYAFANGTVFNEASDPVYMYHTVFSQMVSAPELALGLTGIFIVVCQVKINVTNAYAGSIAWSNFFSRLTHNHPGRVVWLVFNVLISLLLMEFGMYRAFDHILGLYSILAVAWVAALVADLVVNKPLGLSPKKIEFRRAHLYDINPVGFGAMIIGICASITAYFGLFGASAAALYSYIAIAVTFAAVPLLAILTGGRYYLARQPDPGVSASGQKTCCICEYPYDGEDMAHCPVYAGPICSLCCSLDTRCGDGCKPHGRLGAQMHGAIGKLAFNHKNVERWLGSTLARYIGIMACTATVMAVVFVFASFDGQLNGGLGNAAANTLLLKLYAILMIAAGVIVWLVVLAQDSHARAEEEVQRHTGLLMDEITAHRETDRQLQQAKEVAEKANLAKSRYVVGLSHELRTPLNAILGYAQLLQRQAEPETPVGNAARTIKKSGDHLTLMIDGLLDISRIEAGKLEIFRHKVALKPLLDQLVDMFSLQAAGKNIAFIFEPPAALPDYVWTDGKRLRQILINLLSNAVKFTKTGEVRLGVTYRNQIATFTIADTGVGIATEDLERIFLPFERAGETSGSDIVPGTGLGLAITRLLVDIMGADLSIRSEPGTGTTFTLRIMLGSAHRGEEVQVQQPLPKGYVGQRQRILVADDNANHRAVTRELLEPIGFEVIEAVDGRSALSAVAISPVNLALLDVAMPHMDGWQTARRLRAVDPDLPIVMVSAEAGPERNRSEYQTLHDTYLTKPFSFADLVEAIGTLLSLEWTSESEEARWSAAAETWAWPSGTRIEELEKLARTGFLRSLVATLREVEQRDPDLKPFCDTIRDLAERGRADTILNILASAPEPANS</sequence>
<feature type="transmembrane region" description="Helical" evidence="7">
    <location>
        <begin position="308"/>
        <end position="329"/>
    </location>
</feature>
<keyword evidence="7" id="KW-0472">Membrane</keyword>
<feature type="transmembrane region" description="Helical" evidence="7">
    <location>
        <begin position="568"/>
        <end position="591"/>
    </location>
</feature>
<keyword evidence="5" id="KW-0418">Kinase</keyword>
<dbReference type="AlphaFoldDB" id="A0A3L7JEZ3"/>
<feature type="transmembrane region" description="Helical" evidence="7">
    <location>
        <begin position="180"/>
        <end position="198"/>
    </location>
</feature>
<protein>
    <recommendedName>
        <fullName evidence="2">histidine kinase</fullName>
        <ecNumber evidence="2">2.7.13.3</ecNumber>
    </recommendedName>
</protein>
<dbReference type="PRINTS" id="PR00344">
    <property type="entry name" value="BCTRLSENSOR"/>
</dbReference>
<dbReference type="InterPro" id="IPR005467">
    <property type="entry name" value="His_kinase_dom"/>
</dbReference>
<feature type="transmembrane region" description="Helical" evidence="7">
    <location>
        <begin position="69"/>
        <end position="90"/>
    </location>
</feature>
<feature type="transmembrane region" description="Helical" evidence="7">
    <location>
        <begin position="150"/>
        <end position="168"/>
    </location>
</feature>
<dbReference type="InterPro" id="IPR001789">
    <property type="entry name" value="Sig_transdc_resp-reg_receiver"/>
</dbReference>
<dbReference type="InterPro" id="IPR011006">
    <property type="entry name" value="CheY-like_superfamily"/>
</dbReference>
<dbReference type="EC" id="2.7.13.3" evidence="2"/>
<evidence type="ECO:0000256" key="7">
    <source>
        <dbReference type="SAM" id="Phobius"/>
    </source>
</evidence>
<keyword evidence="11" id="KW-1185">Reference proteome</keyword>
<evidence type="ECO:0000259" key="9">
    <source>
        <dbReference type="PROSITE" id="PS50110"/>
    </source>
</evidence>
<dbReference type="Gene3D" id="1.10.4160.10">
    <property type="entry name" value="Hydantoin permease"/>
    <property type="match status" value="1"/>
</dbReference>
<feature type="transmembrane region" description="Helical" evidence="7">
    <location>
        <begin position="611"/>
        <end position="629"/>
    </location>
</feature>
<dbReference type="InterPro" id="IPR003594">
    <property type="entry name" value="HATPase_dom"/>
</dbReference>
<feature type="transmembrane region" description="Helical" evidence="7">
    <location>
        <begin position="110"/>
        <end position="138"/>
    </location>
</feature>
<dbReference type="InterPro" id="IPR004358">
    <property type="entry name" value="Sig_transdc_His_kin-like_C"/>
</dbReference>
<proteinExistence type="predicted"/>
<evidence type="ECO:0000256" key="4">
    <source>
        <dbReference type="ARBA" id="ARBA00022679"/>
    </source>
</evidence>
<reference evidence="10 11" key="1">
    <citation type="submission" date="2018-10" db="EMBL/GenBank/DDBJ databases">
        <title>Notoacmeibacter sp. M2BS9Y-3-1, whole genome shotgun sequence.</title>
        <authorList>
            <person name="Tuo L."/>
        </authorList>
    </citation>
    <scope>NUCLEOTIDE SEQUENCE [LARGE SCALE GENOMIC DNA]</scope>
    <source>
        <strain evidence="10 11">M2BS9Y-3-1</strain>
    </source>
</reference>
<dbReference type="Proteomes" id="UP000281094">
    <property type="component" value="Unassembled WGS sequence"/>
</dbReference>
<evidence type="ECO:0000256" key="3">
    <source>
        <dbReference type="ARBA" id="ARBA00022553"/>
    </source>
</evidence>